<evidence type="ECO:0000256" key="9">
    <source>
        <dbReference type="ARBA" id="ARBA00023012"/>
    </source>
</evidence>
<evidence type="ECO:0000256" key="15">
    <source>
        <dbReference type="SAM" id="Phobius"/>
    </source>
</evidence>
<dbReference type="Gene3D" id="6.10.340.10">
    <property type="match status" value="1"/>
</dbReference>
<keyword evidence="20" id="KW-1185">Reference proteome</keyword>
<dbReference type="FunFam" id="3.30.565.10:FF:000010">
    <property type="entry name" value="Sensor histidine kinase RcsC"/>
    <property type="match status" value="1"/>
</dbReference>
<evidence type="ECO:0000256" key="14">
    <source>
        <dbReference type="PROSITE-ProRule" id="PRU00169"/>
    </source>
</evidence>
<dbReference type="CDD" id="cd16922">
    <property type="entry name" value="HATPase_EvgS-ArcB-TorS-like"/>
    <property type="match status" value="1"/>
</dbReference>
<name>A0A235EYZ2_9RHOO</name>
<dbReference type="InterPro" id="IPR003660">
    <property type="entry name" value="HAMP_dom"/>
</dbReference>
<evidence type="ECO:0000256" key="6">
    <source>
        <dbReference type="ARBA" id="ARBA00022741"/>
    </source>
</evidence>
<dbReference type="RefSeq" id="WP_094268679.1">
    <property type="nucleotide sequence ID" value="NZ_NOIH01000013.1"/>
</dbReference>
<keyword evidence="15" id="KW-1133">Transmembrane helix</keyword>
<comment type="caution">
    <text evidence="19">The sequence shown here is derived from an EMBL/GenBank/DDBJ whole genome shotgun (WGS) entry which is preliminary data.</text>
</comment>
<dbReference type="InterPro" id="IPR004358">
    <property type="entry name" value="Sig_transdc_His_kin-like_C"/>
</dbReference>
<dbReference type="FunFam" id="1.10.287.130:FF:000002">
    <property type="entry name" value="Two-component osmosensing histidine kinase"/>
    <property type="match status" value="1"/>
</dbReference>
<evidence type="ECO:0000313" key="19">
    <source>
        <dbReference type="EMBL" id="OYD53635.1"/>
    </source>
</evidence>
<feature type="transmembrane region" description="Helical" evidence="15">
    <location>
        <begin position="179"/>
        <end position="202"/>
    </location>
</feature>
<feature type="domain" description="Histidine kinase" evidence="16">
    <location>
        <begin position="282"/>
        <end position="504"/>
    </location>
</feature>
<dbReference type="GO" id="GO:0005524">
    <property type="term" value="F:ATP binding"/>
    <property type="evidence" value="ECO:0007669"/>
    <property type="project" value="UniProtKB-KW"/>
</dbReference>
<organism evidence="19 20">
    <name type="scientific">Thauera propionica</name>
    <dbReference type="NCBI Taxonomy" id="2019431"/>
    <lineage>
        <taxon>Bacteria</taxon>
        <taxon>Pseudomonadati</taxon>
        <taxon>Pseudomonadota</taxon>
        <taxon>Betaproteobacteria</taxon>
        <taxon>Rhodocyclales</taxon>
        <taxon>Zoogloeaceae</taxon>
        <taxon>Thauera</taxon>
    </lineage>
</organism>
<dbReference type="CDD" id="cd17546">
    <property type="entry name" value="REC_hyHK_CKI1_RcsC-like"/>
    <property type="match status" value="1"/>
</dbReference>
<dbReference type="SMART" id="SM00448">
    <property type="entry name" value="REC"/>
    <property type="match status" value="1"/>
</dbReference>
<keyword evidence="15" id="KW-0812">Transmembrane</keyword>
<evidence type="ECO:0000256" key="1">
    <source>
        <dbReference type="ARBA" id="ARBA00000085"/>
    </source>
</evidence>
<dbReference type="PROSITE" id="PS50885">
    <property type="entry name" value="HAMP"/>
    <property type="match status" value="1"/>
</dbReference>
<dbReference type="PANTHER" id="PTHR45339:SF1">
    <property type="entry name" value="HYBRID SIGNAL TRANSDUCTION HISTIDINE KINASE J"/>
    <property type="match status" value="1"/>
</dbReference>
<comment type="subunit">
    <text evidence="11">At low DSF concentrations, interacts with RpfF.</text>
</comment>
<evidence type="ECO:0000256" key="12">
    <source>
        <dbReference type="ARBA" id="ARBA00068150"/>
    </source>
</evidence>
<evidence type="ECO:0000256" key="5">
    <source>
        <dbReference type="ARBA" id="ARBA00022679"/>
    </source>
</evidence>
<evidence type="ECO:0000256" key="7">
    <source>
        <dbReference type="ARBA" id="ARBA00022777"/>
    </source>
</evidence>
<dbReference type="PRINTS" id="PR00344">
    <property type="entry name" value="BCTRLSENSOR"/>
</dbReference>
<comment type="function">
    <text evidence="10">Member of the two-component regulatory system BvgS/BvgA. Phosphorylates BvgA via a four-step phosphorelay in response to environmental signals.</text>
</comment>
<dbReference type="InterPro" id="IPR036097">
    <property type="entry name" value="HisK_dim/P_sf"/>
</dbReference>
<dbReference type="Gene3D" id="1.10.287.130">
    <property type="match status" value="1"/>
</dbReference>
<feature type="transmembrane region" description="Helical" evidence="15">
    <location>
        <begin position="15"/>
        <end position="38"/>
    </location>
</feature>
<dbReference type="OrthoDB" id="8552871at2"/>
<comment type="subcellular location">
    <subcellularLocation>
        <location evidence="2">Membrane</location>
    </subcellularLocation>
</comment>
<keyword evidence="5" id="KW-0808">Transferase</keyword>
<dbReference type="GO" id="GO:0000155">
    <property type="term" value="F:phosphorelay sensor kinase activity"/>
    <property type="evidence" value="ECO:0007669"/>
    <property type="project" value="InterPro"/>
</dbReference>
<dbReference type="Pfam" id="PF00672">
    <property type="entry name" value="HAMP"/>
    <property type="match status" value="1"/>
</dbReference>
<comment type="catalytic activity">
    <reaction evidence="1">
        <text>ATP + protein L-histidine = ADP + protein N-phospho-L-histidine.</text>
        <dbReference type="EC" id="2.7.13.3"/>
    </reaction>
</comment>
<dbReference type="EC" id="2.7.13.3" evidence="3"/>
<dbReference type="Pfam" id="PF00072">
    <property type="entry name" value="Response_reg"/>
    <property type="match status" value="1"/>
</dbReference>
<reference evidence="19 20" key="1">
    <citation type="submission" date="2017-07" db="EMBL/GenBank/DDBJ databases">
        <title>Thauera sp. KNDSS-Mac4 genome sequence and assembly.</title>
        <authorList>
            <person name="Mayilraj S."/>
        </authorList>
    </citation>
    <scope>NUCLEOTIDE SEQUENCE [LARGE SCALE GENOMIC DNA]</scope>
    <source>
        <strain evidence="19 20">KNDSS-Mac4</strain>
    </source>
</reference>
<protein>
    <recommendedName>
        <fullName evidence="12">Sensory/regulatory protein RpfC</fullName>
        <ecNumber evidence="3">2.7.13.3</ecNumber>
    </recommendedName>
    <alternativeName>
        <fullName evidence="13">Virulence sensor protein BvgS</fullName>
    </alternativeName>
</protein>
<evidence type="ECO:0000256" key="8">
    <source>
        <dbReference type="ARBA" id="ARBA00022840"/>
    </source>
</evidence>
<dbReference type="InterPro" id="IPR003594">
    <property type="entry name" value="HATPase_dom"/>
</dbReference>
<keyword evidence="15" id="KW-0472">Membrane</keyword>
<sequence length="654" mass="70705">MGESRQVRPGLRAKILLIASGVVLVAMLANALTSSFFFTRKQTESHIMWAHAIARVLNVQLERVLFLGIPIDDLQGFERQCAEAVSSNPGLSYAYVVSTKGEVLFHSGDDAGNGNGRRVTRVVPPAVLDAIVTGSGTVDEPSDLSYAVIESVSDPRGVKVAHIVVGFPRELIDDANQSLLQLIIGVDMLVYGLSAVLLFFGLSRFVISPLTRIVRAIEDIRPGERLGEGRKALPEVGSDELSVVVRAFNRLFERIGQHERELVAARDAAESANRAKSEFLAVMSHEIRTPMNGVLGMTDLLLNSGLNPEQRSHAQTVRNSAESLLVILNDILDIAKLESGAFELETAPFELAPVVERTVELTRMSLAGRALALTLEIAPAAASRFVGDIKRVRQVLLNLVSNAVKFTEQGEVKVRVGTTAPDSGAIAHLRFDIIDTGIGIAEDTKARLFDAFVQADASMSRRYGGTGLGLAISKRIVTQMNGRIGFDSELGKGSHFWFELDLPRCAATPQTAIPAGTDPSVAALSAPADPGGRILVAEDNPVNQMVMSGLLKRLGCALDIADNGRVALELMARQSYDLVLMDIQMPEMDGIEATRRIRALEDARATTPIVAVTANASDPERQHYMEVGMNDCLPKPVRPQDLERVLKQWCGKAG</sequence>
<feature type="modified residue" description="4-aspartylphosphate" evidence="14">
    <location>
        <position position="582"/>
    </location>
</feature>
<dbReference type="SMART" id="SM00304">
    <property type="entry name" value="HAMP"/>
    <property type="match status" value="1"/>
</dbReference>
<keyword evidence="6" id="KW-0547">Nucleotide-binding</keyword>
<dbReference type="EMBL" id="NOIH01000013">
    <property type="protein sequence ID" value="OYD53635.1"/>
    <property type="molecule type" value="Genomic_DNA"/>
</dbReference>
<feature type="domain" description="Response regulatory" evidence="17">
    <location>
        <begin position="533"/>
        <end position="650"/>
    </location>
</feature>
<dbReference type="SMART" id="SM00387">
    <property type="entry name" value="HATPase_c"/>
    <property type="match status" value="1"/>
</dbReference>
<dbReference type="Pfam" id="PF00512">
    <property type="entry name" value="HisKA"/>
    <property type="match status" value="1"/>
</dbReference>
<evidence type="ECO:0000256" key="10">
    <source>
        <dbReference type="ARBA" id="ARBA00058004"/>
    </source>
</evidence>
<evidence type="ECO:0000313" key="20">
    <source>
        <dbReference type="Proteomes" id="UP000215181"/>
    </source>
</evidence>
<dbReference type="Gene3D" id="3.40.50.2300">
    <property type="match status" value="1"/>
</dbReference>
<feature type="domain" description="HAMP" evidence="18">
    <location>
        <begin position="204"/>
        <end position="260"/>
    </location>
</feature>
<dbReference type="GO" id="GO:0016020">
    <property type="term" value="C:membrane"/>
    <property type="evidence" value="ECO:0007669"/>
    <property type="project" value="UniProtKB-SubCell"/>
</dbReference>
<keyword evidence="8" id="KW-0067">ATP-binding</keyword>
<dbReference type="SMART" id="SM00388">
    <property type="entry name" value="HisKA"/>
    <property type="match status" value="1"/>
</dbReference>
<dbReference type="PROSITE" id="PS50110">
    <property type="entry name" value="RESPONSE_REGULATORY"/>
    <property type="match status" value="1"/>
</dbReference>
<proteinExistence type="predicted"/>
<dbReference type="InterPro" id="IPR005467">
    <property type="entry name" value="His_kinase_dom"/>
</dbReference>
<evidence type="ECO:0000256" key="11">
    <source>
        <dbReference type="ARBA" id="ARBA00064003"/>
    </source>
</evidence>
<dbReference type="Gene3D" id="3.30.565.10">
    <property type="entry name" value="Histidine kinase-like ATPase, C-terminal domain"/>
    <property type="match status" value="1"/>
</dbReference>
<evidence type="ECO:0000256" key="4">
    <source>
        <dbReference type="ARBA" id="ARBA00022553"/>
    </source>
</evidence>
<evidence type="ECO:0000256" key="13">
    <source>
        <dbReference type="ARBA" id="ARBA00070152"/>
    </source>
</evidence>
<dbReference type="AlphaFoldDB" id="A0A235EYZ2"/>
<accession>A0A235EYZ2</accession>
<keyword evidence="9" id="KW-0902">Two-component regulatory system</keyword>
<evidence type="ECO:0000256" key="2">
    <source>
        <dbReference type="ARBA" id="ARBA00004370"/>
    </source>
</evidence>
<gene>
    <name evidence="19" type="ORF">CGK74_11850</name>
</gene>
<evidence type="ECO:0000256" key="3">
    <source>
        <dbReference type="ARBA" id="ARBA00012438"/>
    </source>
</evidence>
<dbReference type="PROSITE" id="PS50109">
    <property type="entry name" value="HIS_KIN"/>
    <property type="match status" value="1"/>
</dbReference>
<dbReference type="Pfam" id="PF02518">
    <property type="entry name" value="HATPase_c"/>
    <property type="match status" value="1"/>
</dbReference>
<dbReference type="InterPro" id="IPR036890">
    <property type="entry name" value="HATPase_C_sf"/>
</dbReference>
<evidence type="ECO:0000259" key="18">
    <source>
        <dbReference type="PROSITE" id="PS50885"/>
    </source>
</evidence>
<dbReference type="Proteomes" id="UP000215181">
    <property type="component" value="Unassembled WGS sequence"/>
</dbReference>
<dbReference type="SUPFAM" id="SSF55874">
    <property type="entry name" value="ATPase domain of HSP90 chaperone/DNA topoisomerase II/histidine kinase"/>
    <property type="match status" value="1"/>
</dbReference>
<dbReference type="InterPro" id="IPR011006">
    <property type="entry name" value="CheY-like_superfamily"/>
</dbReference>
<evidence type="ECO:0000259" key="16">
    <source>
        <dbReference type="PROSITE" id="PS50109"/>
    </source>
</evidence>
<dbReference type="SUPFAM" id="SSF47384">
    <property type="entry name" value="Homodimeric domain of signal transducing histidine kinase"/>
    <property type="match status" value="1"/>
</dbReference>
<dbReference type="SUPFAM" id="SSF52172">
    <property type="entry name" value="CheY-like"/>
    <property type="match status" value="1"/>
</dbReference>
<dbReference type="CDD" id="cd00082">
    <property type="entry name" value="HisKA"/>
    <property type="match status" value="1"/>
</dbReference>
<dbReference type="PANTHER" id="PTHR45339">
    <property type="entry name" value="HYBRID SIGNAL TRANSDUCTION HISTIDINE KINASE J"/>
    <property type="match status" value="1"/>
</dbReference>
<evidence type="ECO:0000259" key="17">
    <source>
        <dbReference type="PROSITE" id="PS50110"/>
    </source>
</evidence>
<keyword evidence="4 14" id="KW-0597">Phosphoprotein</keyword>
<dbReference type="InterPro" id="IPR001789">
    <property type="entry name" value="Sig_transdc_resp-reg_receiver"/>
</dbReference>
<dbReference type="InterPro" id="IPR003661">
    <property type="entry name" value="HisK_dim/P_dom"/>
</dbReference>
<keyword evidence="7" id="KW-0418">Kinase</keyword>